<keyword evidence="1" id="KW-0328">Glycosyltransferase</keyword>
<dbReference type="PANTHER" id="PTHR34106">
    <property type="entry name" value="GLYCOSIDASE"/>
    <property type="match status" value="1"/>
</dbReference>
<keyword evidence="2" id="KW-0808">Transferase</keyword>
<keyword evidence="5" id="KW-1185">Reference proteome</keyword>
<evidence type="ECO:0000313" key="5">
    <source>
        <dbReference type="Proteomes" id="UP001142372"/>
    </source>
</evidence>
<organism evidence="4 5">
    <name type="scientific">Leifsonia poae</name>
    <dbReference type="NCBI Taxonomy" id="110933"/>
    <lineage>
        <taxon>Bacteria</taxon>
        <taxon>Bacillati</taxon>
        <taxon>Actinomycetota</taxon>
        <taxon>Actinomycetes</taxon>
        <taxon>Micrococcales</taxon>
        <taxon>Microbacteriaceae</taxon>
        <taxon>Leifsonia</taxon>
    </lineage>
</organism>
<dbReference type="Gene3D" id="2.115.10.20">
    <property type="entry name" value="Glycosyl hydrolase domain, family 43"/>
    <property type="match status" value="1"/>
</dbReference>
<name>A0A9W6M1B4_9MICO</name>
<dbReference type="AlphaFoldDB" id="A0A9W6M1B4"/>
<sequence length="355" mass="38721">MSTPENFPYALTRAGVVMVPEPGNPLEVEGVLNPASGRGPDGELYLLPRLVADGNVSRVGLARVVVDDGVPVSVEREAIVLEPEREWEIGASNSGVEDPRVTFIPAIGLHVMTYVAFGPLGPRTAVATSRDLREWRRLGPVTFEYDDELGVDLGLYHNKDTVFFPEPVTAPDGTLSLAVLHRPVWELGEVRPGEGNRPPATVAESRPSIWIAFVPLDAVLSDDRELARWRQNRFLAGPEYPFEELKIGAGPAPIRVEEGWLLLHHGVTGVITNSMAQQQNVNYGAGAMILDGDEPWRVLDRTSAPLLAAETEDERSGIVPNVVFPTAIEEVDGRLFVFYGMADSKIGVARLHANE</sequence>
<dbReference type="RefSeq" id="WP_271178252.1">
    <property type="nucleotide sequence ID" value="NZ_BAAAJO010000003.1"/>
</dbReference>
<dbReference type="InterPro" id="IPR007184">
    <property type="entry name" value="Mannoside_phosphorylase"/>
</dbReference>
<evidence type="ECO:0000256" key="1">
    <source>
        <dbReference type="ARBA" id="ARBA00022676"/>
    </source>
</evidence>
<evidence type="ECO:0000256" key="3">
    <source>
        <dbReference type="ARBA" id="ARBA00024356"/>
    </source>
</evidence>
<proteinExistence type="inferred from homology"/>
<accession>A0A9W6M1B4</accession>
<dbReference type="SUPFAM" id="SSF75005">
    <property type="entry name" value="Arabinanase/levansucrase/invertase"/>
    <property type="match status" value="1"/>
</dbReference>
<gene>
    <name evidence="4" type="ORF">GCM10017584_32010</name>
</gene>
<dbReference type="PANTHER" id="PTHR34106:SF5">
    <property type="entry name" value="GLYCOSIDASE"/>
    <property type="match status" value="1"/>
</dbReference>
<evidence type="ECO:0000313" key="4">
    <source>
        <dbReference type="EMBL" id="GLJ77627.1"/>
    </source>
</evidence>
<dbReference type="InterPro" id="IPR023296">
    <property type="entry name" value="Glyco_hydro_beta-prop_sf"/>
</dbReference>
<comment type="caution">
    <text evidence="4">The sequence shown here is derived from an EMBL/GenBank/DDBJ whole genome shotgun (WGS) entry which is preliminary data.</text>
</comment>
<reference evidence="4" key="1">
    <citation type="journal article" date="2014" name="Int. J. Syst. Evol. Microbiol.">
        <title>Complete genome sequence of Corynebacterium casei LMG S-19264T (=DSM 44701T), isolated from a smear-ripened cheese.</title>
        <authorList>
            <consortium name="US DOE Joint Genome Institute (JGI-PGF)"/>
            <person name="Walter F."/>
            <person name="Albersmeier A."/>
            <person name="Kalinowski J."/>
            <person name="Ruckert C."/>
        </authorList>
    </citation>
    <scope>NUCLEOTIDE SEQUENCE</scope>
    <source>
        <strain evidence="4">VKM Ac-1401</strain>
    </source>
</reference>
<dbReference type="Pfam" id="PF04041">
    <property type="entry name" value="Glyco_hydro_130"/>
    <property type="match status" value="1"/>
</dbReference>
<evidence type="ECO:0000256" key="2">
    <source>
        <dbReference type="ARBA" id="ARBA00022679"/>
    </source>
</evidence>
<dbReference type="Proteomes" id="UP001142372">
    <property type="component" value="Unassembled WGS sequence"/>
</dbReference>
<reference evidence="4" key="2">
    <citation type="submission" date="2023-01" db="EMBL/GenBank/DDBJ databases">
        <authorList>
            <person name="Sun Q."/>
            <person name="Evtushenko L."/>
        </authorList>
    </citation>
    <scope>NUCLEOTIDE SEQUENCE</scope>
    <source>
        <strain evidence="4">VKM Ac-1401</strain>
    </source>
</reference>
<evidence type="ECO:0008006" key="6">
    <source>
        <dbReference type="Google" id="ProtNLM"/>
    </source>
</evidence>
<protein>
    <recommendedName>
        <fullName evidence="6">Glycosidase</fullName>
    </recommendedName>
</protein>
<dbReference type="GO" id="GO:0016757">
    <property type="term" value="F:glycosyltransferase activity"/>
    <property type="evidence" value="ECO:0007669"/>
    <property type="project" value="UniProtKB-KW"/>
</dbReference>
<comment type="similarity">
    <text evidence="3">Belongs to the glycosyl hydrolase 130 family.</text>
</comment>
<dbReference type="EMBL" id="BSEN01000015">
    <property type="protein sequence ID" value="GLJ77627.1"/>
    <property type="molecule type" value="Genomic_DNA"/>
</dbReference>